<dbReference type="PANTHER" id="PTHR47723:SF19">
    <property type="entry name" value="POLYNUCLEOTIDYL TRANSFERASE, RIBONUCLEASE H-LIKE SUPERFAMILY PROTEIN"/>
    <property type="match status" value="1"/>
</dbReference>
<dbReference type="Gramene" id="Jr03_18270_p1">
    <property type="protein sequence ID" value="cds.Jr03_18270_p1"/>
    <property type="gene ID" value="Jr03_18270"/>
</dbReference>
<evidence type="ECO:0000313" key="2">
    <source>
        <dbReference type="EMBL" id="KAF5475514.1"/>
    </source>
</evidence>
<protein>
    <recommendedName>
        <fullName evidence="1">RNase H type-1 domain-containing protein</fullName>
    </recommendedName>
</protein>
<dbReference type="GO" id="GO:0004523">
    <property type="term" value="F:RNA-DNA hybrid ribonuclease activity"/>
    <property type="evidence" value="ECO:0007669"/>
    <property type="project" value="InterPro"/>
</dbReference>
<reference evidence="2" key="2">
    <citation type="submission" date="2020-03" db="EMBL/GenBank/DDBJ databases">
        <title>Walnut 2.0.</title>
        <authorList>
            <person name="Marrano A."/>
            <person name="Britton M."/>
            <person name="Zimin A.V."/>
            <person name="Zaini P.A."/>
            <person name="Workman R."/>
            <person name="Puiu D."/>
            <person name="Bianco L."/>
            <person name="Allen B.J."/>
            <person name="Troggio M."/>
            <person name="Leslie C.A."/>
            <person name="Timp W."/>
            <person name="Dendekar A."/>
            <person name="Salzberg S.L."/>
            <person name="Neale D.B."/>
        </authorList>
    </citation>
    <scope>NUCLEOTIDE SEQUENCE</scope>
    <source>
        <tissue evidence="2">Leaves</tissue>
    </source>
</reference>
<accession>A0A833Y1P7</accession>
<dbReference type="AlphaFoldDB" id="A0A833Y1P7"/>
<proteinExistence type="predicted"/>
<evidence type="ECO:0000313" key="3">
    <source>
        <dbReference type="Proteomes" id="UP000619265"/>
    </source>
</evidence>
<dbReference type="InterPro" id="IPR044730">
    <property type="entry name" value="RNase_H-like_dom_plant"/>
</dbReference>
<dbReference type="InterPro" id="IPR053151">
    <property type="entry name" value="RNase_H-like"/>
</dbReference>
<dbReference type="EMBL" id="LIHL02000003">
    <property type="protein sequence ID" value="KAF5475514.1"/>
    <property type="molecule type" value="Genomic_DNA"/>
</dbReference>
<comment type="caution">
    <text evidence="2">The sequence shown here is derived from an EMBL/GenBank/DDBJ whole genome shotgun (WGS) entry which is preliminary data.</text>
</comment>
<evidence type="ECO:0000259" key="1">
    <source>
        <dbReference type="PROSITE" id="PS50879"/>
    </source>
</evidence>
<feature type="non-terminal residue" evidence="2">
    <location>
        <position position="389"/>
    </location>
</feature>
<dbReference type="InterPro" id="IPR026960">
    <property type="entry name" value="RVT-Znf"/>
</dbReference>
<dbReference type="Proteomes" id="UP000619265">
    <property type="component" value="Unassembled WGS sequence"/>
</dbReference>
<dbReference type="CDD" id="cd06222">
    <property type="entry name" value="RNase_H_like"/>
    <property type="match status" value="1"/>
</dbReference>
<dbReference type="Pfam" id="PF13966">
    <property type="entry name" value="zf-RVT"/>
    <property type="match status" value="1"/>
</dbReference>
<sequence length="389" mass="43292">MGADEVEIFLKDELAAEHQLNDKFRAKLEEVSKATQLKKDCCLRYSEMFTTGGVTVLPKQEDVPSMELNGNKYEKRSIGSSAWNCIRIKGQTFPWAKWVWNPALPRKISVTMWKAMHECLPLDDRVRRIGIPIVSGCDCCRVRACEDAYHVLAKGGFVEDMWRRCSLVLGVPRLEGKPWKEGVACWHRRASNSSFSGQLLGSSVQGENGGSGRLFSVNLVLYQLPCPSTQEKVASTVKWNPPKEGWVKLNIDGCSLGNPGDARAGGIIRSSNGEFISGFSVTLGHHSNNFAEVMGLLHGLQNIDRLGFTNVEIELDSLLVIHWLRNKRCGLWYMEDFWEAIQRHLGGLSFSLTHYFREANSAADGFAKHGALGSSGVWSSLSDVSSLIR</sequence>
<dbReference type="InterPro" id="IPR012337">
    <property type="entry name" value="RNaseH-like_sf"/>
</dbReference>
<dbReference type="PROSITE" id="PS50879">
    <property type="entry name" value="RNASE_H_1"/>
    <property type="match status" value="1"/>
</dbReference>
<dbReference type="GO" id="GO:0003676">
    <property type="term" value="F:nucleic acid binding"/>
    <property type="evidence" value="ECO:0007669"/>
    <property type="project" value="InterPro"/>
</dbReference>
<dbReference type="InterPro" id="IPR002156">
    <property type="entry name" value="RNaseH_domain"/>
</dbReference>
<name>A0A833Y1P7_JUGRE</name>
<dbReference type="Gene3D" id="3.30.420.10">
    <property type="entry name" value="Ribonuclease H-like superfamily/Ribonuclease H"/>
    <property type="match status" value="1"/>
</dbReference>
<dbReference type="InterPro" id="IPR036397">
    <property type="entry name" value="RNaseH_sf"/>
</dbReference>
<dbReference type="SUPFAM" id="SSF53098">
    <property type="entry name" value="Ribonuclease H-like"/>
    <property type="match status" value="1"/>
</dbReference>
<gene>
    <name evidence="2" type="ORF">F2P56_007314</name>
</gene>
<reference evidence="2" key="1">
    <citation type="submission" date="2015-10" db="EMBL/GenBank/DDBJ databases">
        <authorList>
            <person name="Martinez-Garcia P.J."/>
            <person name="Crepeau M.W."/>
            <person name="Puiu D."/>
            <person name="Gonzalez-Ibeas D."/>
            <person name="Whalen J."/>
            <person name="Stevens K."/>
            <person name="Paul R."/>
            <person name="Butterfield T."/>
            <person name="Britton M."/>
            <person name="Reagan R."/>
            <person name="Chakraborty S."/>
            <person name="Walawage S.L."/>
            <person name="Vasquez-Gross H.A."/>
            <person name="Cardeno C."/>
            <person name="Famula R."/>
            <person name="Pratt K."/>
            <person name="Kuruganti S."/>
            <person name="Aradhya M.K."/>
            <person name="Leslie C.A."/>
            <person name="Dandekar A.M."/>
            <person name="Salzberg S.L."/>
            <person name="Wegrzyn J.L."/>
            <person name="Langley C.H."/>
            <person name="Neale D.B."/>
        </authorList>
    </citation>
    <scope>NUCLEOTIDE SEQUENCE</scope>
    <source>
        <tissue evidence="2">Leaves</tissue>
    </source>
</reference>
<organism evidence="2 3">
    <name type="scientific">Juglans regia</name>
    <name type="common">English walnut</name>
    <dbReference type="NCBI Taxonomy" id="51240"/>
    <lineage>
        <taxon>Eukaryota</taxon>
        <taxon>Viridiplantae</taxon>
        <taxon>Streptophyta</taxon>
        <taxon>Embryophyta</taxon>
        <taxon>Tracheophyta</taxon>
        <taxon>Spermatophyta</taxon>
        <taxon>Magnoliopsida</taxon>
        <taxon>eudicotyledons</taxon>
        <taxon>Gunneridae</taxon>
        <taxon>Pentapetalae</taxon>
        <taxon>rosids</taxon>
        <taxon>fabids</taxon>
        <taxon>Fagales</taxon>
        <taxon>Juglandaceae</taxon>
        <taxon>Juglans</taxon>
    </lineage>
</organism>
<dbReference type="Pfam" id="PF13456">
    <property type="entry name" value="RVT_3"/>
    <property type="match status" value="1"/>
</dbReference>
<feature type="domain" description="RNase H type-1" evidence="1">
    <location>
        <begin position="243"/>
        <end position="372"/>
    </location>
</feature>
<dbReference type="PANTHER" id="PTHR47723">
    <property type="entry name" value="OS05G0353850 PROTEIN"/>
    <property type="match status" value="1"/>
</dbReference>